<sequence>MPTVKQLNFDLPLSVLIESQQQVNDLQLLSITTGHIYALEKLPNHHRDPFDRLLIAQAMTEKMPLLSVDAVFDRYRIERCW</sequence>
<gene>
    <name evidence="2" type="ORF">WA1_04065</name>
</gene>
<reference evidence="2 3" key="1">
    <citation type="journal article" date="2013" name="Genome Biol. Evol.">
        <title>Genomes of Stigonematalean cyanobacteria (subsection V) and the evolution of oxygenic photosynthesis from prokaryotes to plastids.</title>
        <authorList>
            <person name="Dagan T."/>
            <person name="Roettger M."/>
            <person name="Stucken K."/>
            <person name="Landan G."/>
            <person name="Koch R."/>
            <person name="Major P."/>
            <person name="Gould S.B."/>
            <person name="Goremykin V.V."/>
            <person name="Rippka R."/>
            <person name="Tandeau de Marsac N."/>
            <person name="Gugger M."/>
            <person name="Lockhart P.J."/>
            <person name="Allen J.F."/>
            <person name="Brune I."/>
            <person name="Maus I."/>
            <person name="Puhler A."/>
            <person name="Martin W.F."/>
        </authorList>
    </citation>
    <scope>NUCLEOTIDE SEQUENCE [LARGE SCALE GENOMIC DNA]</scope>
    <source>
        <strain evidence="2 3">PCC 7110</strain>
    </source>
</reference>
<name>A0A139WZ87_9CYAN</name>
<dbReference type="Pfam" id="PF01850">
    <property type="entry name" value="PIN"/>
    <property type="match status" value="1"/>
</dbReference>
<dbReference type="PANTHER" id="PTHR36173:SF2">
    <property type="entry name" value="RIBONUCLEASE VAPC16"/>
    <property type="match status" value="1"/>
</dbReference>
<dbReference type="InterPro" id="IPR002716">
    <property type="entry name" value="PIN_dom"/>
</dbReference>
<feature type="domain" description="PIN" evidence="1">
    <location>
        <begin position="18"/>
        <end position="76"/>
    </location>
</feature>
<dbReference type="STRING" id="128403.WA1_04065"/>
<dbReference type="PANTHER" id="PTHR36173">
    <property type="entry name" value="RIBONUCLEASE VAPC16-RELATED"/>
    <property type="match status" value="1"/>
</dbReference>
<protein>
    <recommendedName>
        <fullName evidence="1">PIN domain-containing protein</fullName>
    </recommendedName>
</protein>
<dbReference type="EMBL" id="ANNX02000045">
    <property type="protein sequence ID" value="KYC37703.1"/>
    <property type="molecule type" value="Genomic_DNA"/>
</dbReference>
<dbReference type="InterPro" id="IPR041705">
    <property type="entry name" value="PIN_Sll0205"/>
</dbReference>
<dbReference type="SUPFAM" id="SSF88723">
    <property type="entry name" value="PIN domain-like"/>
    <property type="match status" value="1"/>
</dbReference>
<evidence type="ECO:0000313" key="3">
    <source>
        <dbReference type="Proteomes" id="UP000076925"/>
    </source>
</evidence>
<organism evidence="2 3">
    <name type="scientific">Scytonema hofmannii PCC 7110</name>
    <dbReference type="NCBI Taxonomy" id="128403"/>
    <lineage>
        <taxon>Bacteria</taxon>
        <taxon>Bacillati</taxon>
        <taxon>Cyanobacteriota</taxon>
        <taxon>Cyanophyceae</taxon>
        <taxon>Nostocales</taxon>
        <taxon>Scytonemataceae</taxon>
        <taxon>Scytonema</taxon>
    </lineage>
</organism>
<dbReference type="AlphaFoldDB" id="A0A139WZ87"/>
<accession>A0A139WZ87</accession>
<dbReference type="OrthoDB" id="9798990at2"/>
<dbReference type="InterPro" id="IPR052919">
    <property type="entry name" value="TA_system_RNase"/>
</dbReference>
<proteinExistence type="predicted"/>
<evidence type="ECO:0000259" key="1">
    <source>
        <dbReference type="Pfam" id="PF01850"/>
    </source>
</evidence>
<dbReference type="RefSeq" id="WP_017743343.1">
    <property type="nucleotide sequence ID" value="NZ_KQ976354.1"/>
</dbReference>
<dbReference type="Proteomes" id="UP000076925">
    <property type="component" value="Unassembled WGS sequence"/>
</dbReference>
<dbReference type="InterPro" id="IPR029060">
    <property type="entry name" value="PIN-like_dom_sf"/>
</dbReference>
<keyword evidence="3" id="KW-1185">Reference proteome</keyword>
<evidence type="ECO:0000313" key="2">
    <source>
        <dbReference type="EMBL" id="KYC37703.1"/>
    </source>
</evidence>
<comment type="caution">
    <text evidence="2">The sequence shown here is derived from an EMBL/GenBank/DDBJ whole genome shotgun (WGS) entry which is preliminary data.</text>
</comment>
<dbReference type="CDD" id="cd09872">
    <property type="entry name" value="PIN_Sll0205-like"/>
    <property type="match status" value="1"/>
</dbReference>